<dbReference type="Proteomes" id="UP000660265">
    <property type="component" value="Unassembled WGS sequence"/>
</dbReference>
<keyword evidence="7" id="KW-1185">Reference proteome</keyword>
<dbReference type="RefSeq" id="WP_189105679.1">
    <property type="nucleotide sequence ID" value="NZ_BMMV01000002.1"/>
</dbReference>
<comment type="similarity">
    <text evidence="1">Belongs to the thiolase-like superfamily. Chalcone/stilbene synthases family.</text>
</comment>
<dbReference type="InterPro" id="IPR012328">
    <property type="entry name" value="Chalcone/stilbene_synt_C"/>
</dbReference>
<dbReference type="InterPro" id="IPR018088">
    <property type="entry name" value="Chalcone/stilbene_synthase_AS"/>
</dbReference>
<evidence type="ECO:0000256" key="3">
    <source>
        <dbReference type="ARBA" id="ARBA00023315"/>
    </source>
</evidence>
<accession>A0ABQ2DXX8</accession>
<gene>
    <name evidence="6" type="ORF">GCM10011583_05840</name>
</gene>
<dbReference type="PROSITE" id="PS00441">
    <property type="entry name" value="CHALCONE_SYNTH"/>
    <property type="match status" value="1"/>
</dbReference>
<keyword evidence="3" id="KW-0012">Acyltransferase</keyword>
<evidence type="ECO:0000259" key="4">
    <source>
        <dbReference type="Pfam" id="PF00195"/>
    </source>
</evidence>
<dbReference type="InterPro" id="IPR001099">
    <property type="entry name" value="Chalcone/stilbene_synt_N"/>
</dbReference>
<dbReference type="InterPro" id="IPR016039">
    <property type="entry name" value="Thiolase-like"/>
</dbReference>
<dbReference type="PIRSF" id="PIRSF000451">
    <property type="entry name" value="PKS_III"/>
    <property type="match status" value="1"/>
</dbReference>
<dbReference type="PANTHER" id="PTHR11877:SF99">
    <property type="entry name" value="1,3,6,8-TETRAHYDROXYNAPHTHALENE SYNTHASE"/>
    <property type="match status" value="1"/>
</dbReference>
<comment type="caution">
    <text evidence="6">The sequence shown here is derived from an EMBL/GenBank/DDBJ whole genome shotgun (WGS) entry which is preliminary data.</text>
</comment>
<proteinExistence type="inferred from homology"/>
<evidence type="ECO:0000256" key="1">
    <source>
        <dbReference type="ARBA" id="ARBA00005531"/>
    </source>
</evidence>
<reference evidence="7" key="1">
    <citation type="journal article" date="2019" name="Int. J. Syst. Evol. Microbiol.">
        <title>The Global Catalogue of Microorganisms (GCM) 10K type strain sequencing project: providing services to taxonomists for standard genome sequencing and annotation.</title>
        <authorList>
            <consortium name="The Broad Institute Genomics Platform"/>
            <consortium name="The Broad Institute Genome Sequencing Center for Infectious Disease"/>
            <person name="Wu L."/>
            <person name="Ma J."/>
        </authorList>
    </citation>
    <scope>NUCLEOTIDE SEQUENCE [LARGE SCALE GENOMIC DNA]</scope>
    <source>
        <strain evidence="7">CGMCC 4.7275</strain>
    </source>
</reference>
<sequence>MTRIAAVHGVLAPYRHPQSEITDMVASTCLPAGTDRHVLDRLHESARVRTRHMSLPLEDYVKIDGFGAANDVFIELASDLGAEAVRGALGSAGLRPEDVDLLVFTSVTGVAAPSVDARLVGRLGLRPDVKRVPMFGLGCAAGAAGVARLHDYLRGWPEQVAVLLSVELCSLTFQRDDASLANLVATGLFGDGAGALVAVGEDFPAPGPPGPAVTGPSVTGPSLVGPTVAGPSVVATRSRMYPDTGHVMGWSVTGSGFRVVLDSSVPEVVRRFLPDDVRAFLAEHGLTPADITGWVCHPGGPKVLEAVAEALELREGALDVTWRSLAEVGNLSSSSVLHILRDTLAEGPPEPGSPGLMMAMGPGFCCELVLLRW</sequence>
<feature type="domain" description="Chalcone/stilbene synthase N-terminal" evidence="4">
    <location>
        <begin position="36"/>
        <end position="201"/>
    </location>
</feature>
<name>A0ABQ2DXX8_9ACTN</name>
<dbReference type="EMBL" id="BMMV01000002">
    <property type="protein sequence ID" value="GGJ77305.1"/>
    <property type="molecule type" value="Genomic_DNA"/>
</dbReference>
<evidence type="ECO:0000313" key="7">
    <source>
        <dbReference type="Proteomes" id="UP000660265"/>
    </source>
</evidence>
<dbReference type="Pfam" id="PF02797">
    <property type="entry name" value="Chal_sti_synt_C"/>
    <property type="match status" value="1"/>
</dbReference>
<dbReference type="CDD" id="cd00831">
    <property type="entry name" value="CHS_like"/>
    <property type="match status" value="1"/>
</dbReference>
<dbReference type="PANTHER" id="PTHR11877">
    <property type="entry name" value="HYDROXYMETHYLGLUTARYL-COA SYNTHASE"/>
    <property type="match status" value="1"/>
</dbReference>
<dbReference type="Gene3D" id="3.40.47.10">
    <property type="match status" value="2"/>
</dbReference>
<dbReference type="InterPro" id="IPR011141">
    <property type="entry name" value="Polyketide_synthase_type-III"/>
</dbReference>
<evidence type="ECO:0000256" key="2">
    <source>
        <dbReference type="ARBA" id="ARBA00022679"/>
    </source>
</evidence>
<keyword evidence="2" id="KW-0808">Transferase</keyword>
<dbReference type="Pfam" id="PF00195">
    <property type="entry name" value="Chal_sti_synt_N"/>
    <property type="match status" value="1"/>
</dbReference>
<dbReference type="SUPFAM" id="SSF53901">
    <property type="entry name" value="Thiolase-like"/>
    <property type="match status" value="1"/>
</dbReference>
<evidence type="ECO:0000259" key="5">
    <source>
        <dbReference type="Pfam" id="PF02797"/>
    </source>
</evidence>
<organism evidence="6 7">
    <name type="scientific">Streptomyces camponoticapitis</name>
    <dbReference type="NCBI Taxonomy" id="1616125"/>
    <lineage>
        <taxon>Bacteria</taxon>
        <taxon>Bacillati</taxon>
        <taxon>Actinomycetota</taxon>
        <taxon>Actinomycetes</taxon>
        <taxon>Kitasatosporales</taxon>
        <taxon>Streptomycetaceae</taxon>
        <taxon>Streptomyces</taxon>
    </lineage>
</organism>
<protein>
    <submittedName>
        <fullName evidence="6">Stilbene synthase</fullName>
    </submittedName>
</protein>
<feature type="domain" description="Chalcone/stilbene synthase C-terminal" evidence="5">
    <location>
        <begin position="236"/>
        <end position="372"/>
    </location>
</feature>
<evidence type="ECO:0000313" key="6">
    <source>
        <dbReference type="EMBL" id="GGJ77305.1"/>
    </source>
</evidence>